<dbReference type="PIRSF" id="PIRSF000726">
    <property type="entry name" value="Asp_kin"/>
    <property type="match status" value="1"/>
</dbReference>
<evidence type="ECO:0000259" key="15">
    <source>
        <dbReference type="PROSITE" id="PS51671"/>
    </source>
</evidence>
<keyword evidence="17" id="KW-1185">Reference proteome</keyword>
<dbReference type="InterPro" id="IPR036393">
    <property type="entry name" value="AceGlu_kinase-like_sf"/>
</dbReference>
<keyword evidence="8 13" id="KW-0418">Kinase</keyword>
<dbReference type="Pfam" id="PF22468">
    <property type="entry name" value="ACT_9"/>
    <property type="match status" value="1"/>
</dbReference>
<evidence type="ECO:0000256" key="14">
    <source>
        <dbReference type="RuleBase" id="RU004249"/>
    </source>
</evidence>
<proteinExistence type="inferred from homology"/>
<dbReference type="Gene3D" id="3.40.1160.10">
    <property type="entry name" value="Acetylglutamate kinase-like"/>
    <property type="match status" value="1"/>
</dbReference>
<dbReference type="NCBIfam" id="NF005154">
    <property type="entry name" value="PRK06635.1-2"/>
    <property type="match status" value="1"/>
</dbReference>
<dbReference type="InterPro" id="IPR018042">
    <property type="entry name" value="Aspartate_kinase_CS"/>
</dbReference>
<feature type="binding site" evidence="12">
    <location>
        <begin position="209"/>
        <end position="210"/>
    </location>
    <ligand>
        <name>ATP</name>
        <dbReference type="ChEBI" id="CHEBI:30616"/>
    </ligand>
</feature>
<evidence type="ECO:0000256" key="3">
    <source>
        <dbReference type="ARBA" id="ARBA00005139"/>
    </source>
</evidence>
<dbReference type="NCBIfam" id="NF005155">
    <property type="entry name" value="PRK06635.1-4"/>
    <property type="match status" value="1"/>
</dbReference>
<dbReference type="InterPro" id="IPR001341">
    <property type="entry name" value="Asp_kinase"/>
</dbReference>
<evidence type="ECO:0000256" key="2">
    <source>
        <dbReference type="ARBA" id="ARBA00004986"/>
    </source>
</evidence>
<dbReference type="UniPathway" id="UPA00050">
    <property type="reaction ID" value="UER00461"/>
</dbReference>
<dbReference type="SUPFAM" id="SSF55021">
    <property type="entry name" value="ACT-like"/>
    <property type="match status" value="2"/>
</dbReference>
<dbReference type="InterPro" id="IPR001057">
    <property type="entry name" value="Glu/AcGlu_kinase"/>
</dbReference>
<dbReference type="Gene3D" id="3.30.2130.10">
    <property type="entry name" value="VC0802-like"/>
    <property type="match status" value="1"/>
</dbReference>
<comment type="pathway">
    <text evidence="2 14">Amino-acid biosynthesis; L-methionine biosynthesis via de novo pathway; L-homoserine from L-aspartate: step 1/3.</text>
</comment>
<accession>A0A5C8P0Z6</accession>
<feature type="binding site" evidence="12">
    <location>
        <position position="184"/>
    </location>
    <ligand>
        <name>ATP</name>
        <dbReference type="ChEBI" id="CHEBI:30616"/>
    </ligand>
</feature>
<dbReference type="CDD" id="cd04261">
    <property type="entry name" value="AAK_AKii-LysC-BS"/>
    <property type="match status" value="1"/>
</dbReference>
<dbReference type="GO" id="GO:0005524">
    <property type="term" value="F:ATP binding"/>
    <property type="evidence" value="ECO:0007669"/>
    <property type="project" value="UniProtKB-KW"/>
</dbReference>
<dbReference type="PROSITE" id="PS51671">
    <property type="entry name" value="ACT"/>
    <property type="match status" value="2"/>
</dbReference>
<dbReference type="PANTHER" id="PTHR21499:SF3">
    <property type="entry name" value="ASPARTOKINASE"/>
    <property type="match status" value="1"/>
</dbReference>
<comment type="catalytic activity">
    <reaction evidence="11 13">
        <text>L-aspartate + ATP = 4-phospho-L-aspartate + ADP</text>
        <dbReference type="Rhea" id="RHEA:23776"/>
        <dbReference type="ChEBI" id="CHEBI:29991"/>
        <dbReference type="ChEBI" id="CHEBI:30616"/>
        <dbReference type="ChEBI" id="CHEBI:57535"/>
        <dbReference type="ChEBI" id="CHEBI:456216"/>
        <dbReference type="EC" id="2.7.2.4"/>
    </reaction>
</comment>
<dbReference type="InterPro" id="IPR045865">
    <property type="entry name" value="ACT-like_dom_sf"/>
</dbReference>
<dbReference type="GO" id="GO:0009089">
    <property type="term" value="P:lysine biosynthetic process via diaminopimelate"/>
    <property type="evidence" value="ECO:0007669"/>
    <property type="project" value="UniProtKB-UniPathway"/>
</dbReference>
<dbReference type="UniPathway" id="UPA00051">
    <property type="reaction ID" value="UER00462"/>
</dbReference>
<keyword evidence="9 12" id="KW-0067">ATP-binding</keyword>
<dbReference type="SUPFAM" id="SSF53633">
    <property type="entry name" value="Carbamate kinase-like"/>
    <property type="match status" value="1"/>
</dbReference>
<comment type="similarity">
    <text evidence="4 13">Belongs to the aspartokinase family.</text>
</comment>
<dbReference type="FunFam" id="3.40.1160.10:FF:000002">
    <property type="entry name" value="Aspartokinase"/>
    <property type="match status" value="1"/>
</dbReference>
<sequence length="423" mass="45449">MALIVHKYGGTSMGSIERIQNVARRVAKWHAAGHKVVVVPSAMSGETNRLLGLAREISAQADPRELDMIAATGEQVSVGLLAIALKSIGTDAVSYAGWQVPVRTDRAYTKARILSIDDAKVRADLDARRVVIITGFQGIDDLGNITTLGRGGSDTSAVAVAAALGADECLIYTDVDGVYTTDPRVVPEARRLEKVTFEEMLEMASLGSKVLQIRSVEFAGKYKVKTRVLSSLTPPDLPLGIEASSGTLITFEEDENMEQAVISGIAFNRDEAKITVTKVPDRPGIAFQILGPVAEANIDVDMIIQNQSVDGMTDFSFTVHRNEYQRAMDVLNNKVKPAINAGDVIGDPKIAKVSVVGIGMRSHVGLASLMFRTLSEEGINIQMISTSEIKISVVIEDKYMELAVRALHKAFGLDQSGDVPAVA</sequence>
<feature type="binding site" evidence="12">
    <location>
        <begin position="173"/>
        <end position="174"/>
    </location>
    <ligand>
        <name>ATP</name>
        <dbReference type="ChEBI" id="CHEBI:30616"/>
    </ligand>
</feature>
<dbReference type="GO" id="GO:0009090">
    <property type="term" value="P:homoserine biosynthetic process"/>
    <property type="evidence" value="ECO:0007669"/>
    <property type="project" value="TreeGrafter"/>
</dbReference>
<dbReference type="CDD" id="cd04913">
    <property type="entry name" value="ACT_AKii-LysC-BS-like_1"/>
    <property type="match status" value="1"/>
</dbReference>
<keyword evidence="10" id="KW-0457">Lysine biosynthesis</keyword>
<dbReference type="GO" id="GO:0009088">
    <property type="term" value="P:threonine biosynthetic process"/>
    <property type="evidence" value="ECO:0007669"/>
    <property type="project" value="UniProtKB-UniPathway"/>
</dbReference>
<keyword evidence="6 13" id="KW-0808">Transferase</keyword>
<evidence type="ECO:0000256" key="1">
    <source>
        <dbReference type="ARBA" id="ARBA00004766"/>
    </source>
</evidence>
<feature type="binding site" evidence="12">
    <location>
        <begin position="7"/>
        <end position="10"/>
    </location>
    <ligand>
        <name>ATP</name>
        <dbReference type="ChEBI" id="CHEBI:30616"/>
    </ligand>
</feature>
<dbReference type="CDD" id="cd04923">
    <property type="entry name" value="ACT_AK-LysC-DapG-like_2"/>
    <property type="match status" value="1"/>
</dbReference>
<feature type="binding site" evidence="12">
    <location>
        <position position="47"/>
    </location>
    <ligand>
        <name>substrate</name>
    </ligand>
</feature>
<dbReference type="RefSeq" id="WP_147703166.1">
    <property type="nucleotide sequence ID" value="NZ_VDUY01000002.1"/>
</dbReference>
<protein>
    <recommendedName>
        <fullName evidence="13">Aspartokinase</fullName>
        <ecNumber evidence="13">2.7.2.4</ecNumber>
    </recommendedName>
</protein>
<dbReference type="AlphaFoldDB" id="A0A5C8P0Z6"/>
<keyword evidence="5 14" id="KW-0028">Amino-acid biosynthesis</keyword>
<dbReference type="PANTHER" id="PTHR21499">
    <property type="entry name" value="ASPARTATE KINASE"/>
    <property type="match status" value="1"/>
</dbReference>
<dbReference type="PRINTS" id="PR00474">
    <property type="entry name" value="GLU5KINASE"/>
</dbReference>
<evidence type="ECO:0000256" key="12">
    <source>
        <dbReference type="PIRSR" id="PIRSR000726-1"/>
    </source>
</evidence>
<comment type="caution">
    <text evidence="16">The sequence shown here is derived from an EMBL/GenBank/DDBJ whole genome shotgun (WGS) entry which is preliminary data.</text>
</comment>
<dbReference type="NCBIfam" id="TIGR00657">
    <property type="entry name" value="asp_kinases"/>
    <property type="match status" value="1"/>
</dbReference>
<evidence type="ECO:0000313" key="17">
    <source>
        <dbReference type="Proteomes" id="UP000321548"/>
    </source>
</evidence>
<name>A0A5C8P0Z6_9BURK</name>
<feature type="domain" description="ACT" evidence="15">
    <location>
        <begin position="274"/>
        <end position="353"/>
    </location>
</feature>
<dbReference type="EMBL" id="VDUY01000002">
    <property type="protein sequence ID" value="TXL66917.1"/>
    <property type="molecule type" value="Genomic_DNA"/>
</dbReference>
<dbReference type="UniPathway" id="UPA00034">
    <property type="reaction ID" value="UER00015"/>
</dbReference>
<feature type="binding site" evidence="12">
    <location>
        <position position="179"/>
    </location>
    <ligand>
        <name>ATP</name>
        <dbReference type="ChEBI" id="CHEBI:30616"/>
    </ligand>
</feature>
<dbReference type="InterPro" id="IPR001048">
    <property type="entry name" value="Asp/Glu/Uridylate_kinase"/>
</dbReference>
<evidence type="ECO:0000256" key="13">
    <source>
        <dbReference type="RuleBase" id="RU003448"/>
    </source>
</evidence>
<dbReference type="GO" id="GO:0005829">
    <property type="term" value="C:cytosol"/>
    <property type="evidence" value="ECO:0007669"/>
    <property type="project" value="TreeGrafter"/>
</dbReference>
<comment type="pathway">
    <text evidence="3 14">Amino-acid biosynthesis; L-threonine biosynthesis; L-threonine from L-aspartate: step 1/5.</text>
</comment>
<evidence type="ECO:0000313" key="16">
    <source>
        <dbReference type="EMBL" id="TXL66917.1"/>
    </source>
</evidence>
<dbReference type="PROSITE" id="PS00324">
    <property type="entry name" value="ASPARTOKINASE"/>
    <property type="match status" value="1"/>
</dbReference>
<evidence type="ECO:0000256" key="9">
    <source>
        <dbReference type="ARBA" id="ARBA00022840"/>
    </source>
</evidence>
<dbReference type="EC" id="2.7.2.4" evidence="13"/>
<evidence type="ECO:0000256" key="6">
    <source>
        <dbReference type="ARBA" id="ARBA00022679"/>
    </source>
</evidence>
<dbReference type="OrthoDB" id="9799110at2"/>
<reference evidence="16 17" key="1">
    <citation type="submission" date="2019-06" db="EMBL/GenBank/DDBJ databases">
        <title>Quisquiliibacterium sp. nov., isolated from a maize field.</title>
        <authorList>
            <person name="Lin S.-Y."/>
            <person name="Tsai C.-F."/>
            <person name="Young C.-C."/>
        </authorList>
    </citation>
    <scope>NUCLEOTIDE SEQUENCE [LARGE SCALE GENOMIC DNA]</scope>
    <source>
        <strain evidence="16 17">CC-CFT501</strain>
    </source>
</reference>
<dbReference type="InterPro" id="IPR054352">
    <property type="entry name" value="ACT_Aspartokinase"/>
</dbReference>
<dbReference type="Pfam" id="PF01842">
    <property type="entry name" value="ACT"/>
    <property type="match status" value="1"/>
</dbReference>
<feature type="binding site" evidence="12">
    <location>
        <position position="74"/>
    </location>
    <ligand>
        <name>substrate</name>
    </ligand>
</feature>
<organism evidence="16 17">
    <name type="scientific">Zeimonas arvi</name>
    <dbReference type="NCBI Taxonomy" id="2498847"/>
    <lineage>
        <taxon>Bacteria</taxon>
        <taxon>Pseudomonadati</taxon>
        <taxon>Pseudomonadota</taxon>
        <taxon>Betaproteobacteria</taxon>
        <taxon>Burkholderiales</taxon>
        <taxon>Burkholderiaceae</taxon>
        <taxon>Zeimonas</taxon>
    </lineage>
</organism>
<dbReference type="FunFam" id="3.30.2130.10:FF:000002">
    <property type="entry name" value="Aspartokinase"/>
    <property type="match status" value="1"/>
</dbReference>
<gene>
    <name evidence="16" type="ORF">FHP08_04625</name>
</gene>
<dbReference type="Proteomes" id="UP000321548">
    <property type="component" value="Unassembled WGS sequence"/>
</dbReference>
<dbReference type="InterPro" id="IPR041740">
    <property type="entry name" value="AKii-LysC-BS"/>
</dbReference>
<dbReference type="Pfam" id="PF00696">
    <property type="entry name" value="AA_kinase"/>
    <property type="match status" value="1"/>
</dbReference>
<comment type="pathway">
    <text evidence="1 14">Amino-acid biosynthesis; L-lysine biosynthesis via DAP pathway; (S)-tetrahydrodipicolinate from L-aspartate: step 1/4.</text>
</comment>
<evidence type="ECO:0000256" key="5">
    <source>
        <dbReference type="ARBA" id="ARBA00022605"/>
    </source>
</evidence>
<keyword evidence="7 12" id="KW-0547">Nucleotide-binding</keyword>
<evidence type="ECO:0000256" key="10">
    <source>
        <dbReference type="ARBA" id="ARBA00023154"/>
    </source>
</evidence>
<dbReference type="InterPro" id="IPR005260">
    <property type="entry name" value="Asp_kin_monofn"/>
</dbReference>
<evidence type="ECO:0000256" key="8">
    <source>
        <dbReference type="ARBA" id="ARBA00022777"/>
    </source>
</evidence>
<dbReference type="InterPro" id="IPR002912">
    <property type="entry name" value="ACT_dom"/>
</dbReference>
<evidence type="ECO:0000256" key="7">
    <source>
        <dbReference type="ARBA" id="ARBA00022741"/>
    </source>
</evidence>
<evidence type="ECO:0000256" key="4">
    <source>
        <dbReference type="ARBA" id="ARBA00010122"/>
    </source>
</evidence>
<dbReference type="GO" id="GO:0004072">
    <property type="term" value="F:aspartate kinase activity"/>
    <property type="evidence" value="ECO:0007669"/>
    <property type="project" value="UniProtKB-EC"/>
</dbReference>
<evidence type="ECO:0000256" key="11">
    <source>
        <dbReference type="ARBA" id="ARBA00047872"/>
    </source>
</evidence>
<feature type="domain" description="ACT" evidence="15">
    <location>
        <begin position="355"/>
        <end position="423"/>
    </location>
</feature>